<dbReference type="STRING" id="356882.A0A423X4K7"/>
<dbReference type="CDD" id="cd09917">
    <property type="entry name" value="F-box_SF"/>
    <property type="match status" value="1"/>
</dbReference>
<evidence type="ECO:0008006" key="3">
    <source>
        <dbReference type="Google" id="ProtNLM"/>
    </source>
</evidence>
<proteinExistence type="predicted"/>
<reference evidence="1 2" key="1">
    <citation type="submission" date="2015-09" db="EMBL/GenBank/DDBJ databases">
        <title>Host preference determinants of Valsa canker pathogens revealed by comparative genomics.</title>
        <authorList>
            <person name="Yin Z."/>
            <person name="Huang L."/>
        </authorList>
    </citation>
    <scope>NUCLEOTIDE SEQUENCE [LARGE SCALE GENOMIC DNA]</scope>
    <source>
        <strain evidence="1 2">03-1</strain>
    </source>
</reference>
<name>A0A423X4K7_9PEZI</name>
<sequence>MNSQGYRVSKELLLKIAEHCDRKTLLSLLQTNKDIHTLISNYERSISAAKLENFLIPPQSHLLTSRDEKRYVIPKRNSFVTVRELELREMRMNSILDHGGFLLTPCPEFLGLTSASLDKFKAGLKRAMYMADRLADVAADPEITRAREDVKARLESLRIDATGSMSDEDIAARRDADYEVYVELAKALRTKQAAIIRDLSTIDLAFLLTLGEGAMIGWQRYMAKYATSDPNFYNKMDAFGELVFREGCFAVWAFVRGTGSMLAFVNTAVTVVAEQIWRYELGFDQSDAGLTMAVHKELKQRLQDAKEEDDDDDPCFDEVDPDNPLAVKEWAHKLVGGQIGCDEWKGYYAIEYPGSQ</sequence>
<protein>
    <recommendedName>
        <fullName evidence="3">F-box domain-containing protein</fullName>
    </recommendedName>
</protein>
<dbReference type="EMBL" id="LKEA01000002">
    <property type="protein sequence ID" value="ROW10938.1"/>
    <property type="molecule type" value="Genomic_DNA"/>
</dbReference>
<dbReference type="Proteomes" id="UP000283895">
    <property type="component" value="Unassembled WGS sequence"/>
</dbReference>
<evidence type="ECO:0000313" key="1">
    <source>
        <dbReference type="EMBL" id="ROW10938.1"/>
    </source>
</evidence>
<dbReference type="AlphaFoldDB" id="A0A423X4K7"/>
<organism evidence="1 2">
    <name type="scientific">Cytospora schulzeri</name>
    <dbReference type="NCBI Taxonomy" id="448051"/>
    <lineage>
        <taxon>Eukaryota</taxon>
        <taxon>Fungi</taxon>
        <taxon>Dikarya</taxon>
        <taxon>Ascomycota</taxon>
        <taxon>Pezizomycotina</taxon>
        <taxon>Sordariomycetes</taxon>
        <taxon>Sordariomycetidae</taxon>
        <taxon>Diaporthales</taxon>
        <taxon>Cytosporaceae</taxon>
        <taxon>Cytospora</taxon>
    </lineage>
</organism>
<accession>A0A423X4K7</accession>
<keyword evidence="2" id="KW-1185">Reference proteome</keyword>
<gene>
    <name evidence="1" type="ORF">VMCG_01264</name>
</gene>
<comment type="caution">
    <text evidence="1">The sequence shown here is derived from an EMBL/GenBank/DDBJ whole genome shotgun (WGS) entry which is preliminary data.</text>
</comment>
<dbReference type="OrthoDB" id="4918043at2759"/>
<evidence type="ECO:0000313" key="2">
    <source>
        <dbReference type="Proteomes" id="UP000283895"/>
    </source>
</evidence>